<evidence type="ECO:0000313" key="2">
    <source>
        <dbReference type="Proteomes" id="UP001163687"/>
    </source>
</evidence>
<dbReference type="Pfam" id="PF02583">
    <property type="entry name" value="Trns_repr_metal"/>
    <property type="match status" value="1"/>
</dbReference>
<dbReference type="KEGG" id="cmic:caldi_22380"/>
<keyword evidence="2" id="KW-1185">Reference proteome</keyword>
<proteinExistence type="predicted"/>
<dbReference type="GO" id="GO:0003677">
    <property type="term" value="F:DNA binding"/>
    <property type="evidence" value="ECO:0007669"/>
    <property type="project" value="InterPro"/>
</dbReference>
<dbReference type="EMBL" id="AP025628">
    <property type="protein sequence ID" value="BDG61148.1"/>
    <property type="molecule type" value="Genomic_DNA"/>
</dbReference>
<dbReference type="Gene3D" id="1.20.58.1000">
    <property type="entry name" value="Metal-sensitive repressor, helix protomer"/>
    <property type="match status" value="1"/>
</dbReference>
<organism evidence="1 2">
    <name type="scientific">Caldinitratiruptor microaerophilus</name>
    <dbReference type="NCBI Taxonomy" id="671077"/>
    <lineage>
        <taxon>Bacteria</taxon>
        <taxon>Bacillati</taxon>
        <taxon>Bacillota</taxon>
        <taxon>Clostridia</taxon>
        <taxon>Eubacteriales</taxon>
        <taxon>Symbiobacteriaceae</taxon>
        <taxon>Caldinitratiruptor</taxon>
    </lineage>
</organism>
<dbReference type="InterPro" id="IPR003735">
    <property type="entry name" value="Metal_Tscrpt_repr"/>
</dbReference>
<dbReference type="RefSeq" id="WP_264841822.1">
    <property type="nucleotide sequence ID" value="NZ_AP025628.1"/>
</dbReference>
<evidence type="ECO:0000313" key="1">
    <source>
        <dbReference type="EMBL" id="BDG61148.1"/>
    </source>
</evidence>
<accession>A0AA35CMK2</accession>
<dbReference type="PANTHER" id="PTHR33677">
    <property type="entry name" value="TRANSCRIPTIONAL REPRESSOR FRMR-RELATED"/>
    <property type="match status" value="1"/>
</dbReference>
<dbReference type="GO" id="GO:0046872">
    <property type="term" value="F:metal ion binding"/>
    <property type="evidence" value="ECO:0007669"/>
    <property type="project" value="InterPro"/>
</dbReference>
<dbReference type="GO" id="GO:0045892">
    <property type="term" value="P:negative regulation of DNA-templated transcription"/>
    <property type="evidence" value="ECO:0007669"/>
    <property type="project" value="UniProtKB-ARBA"/>
</dbReference>
<dbReference type="AlphaFoldDB" id="A0AA35CMK2"/>
<gene>
    <name evidence="1" type="ORF">caldi_22380</name>
</gene>
<reference evidence="1" key="1">
    <citation type="submission" date="2022-03" db="EMBL/GenBank/DDBJ databases">
        <title>Complete genome sequence of Caldinitratiruptor microaerophilus.</title>
        <authorList>
            <person name="Mukaiyama R."/>
            <person name="Nishiyama T."/>
            <person name="Ueda K."/>
        </authorList>
    </citation>
    <scope>NUCLEOTIDE SEQUENCE</scope>
    <source>
        <strain evidence="1">JCM 16183</strain>
    </source>
</reference>
<sequence>MNPTTSPHKTRLDPETRKELRLGLQRMVTEVQELQRMLDEDRYCVEVLFQVERAREVLRLVGRLALRSHLKSRVTEAVRRQQGPAVCEELKSALLKFAR</sequence>
<dbReference type="Proteomes" id="UP001163687">
    <property type="component" value="Chromosome"/>
</dbReference>
<name>A0AA35CMK2_9FIRM</name>
<protein>
    <submittedName>
        <fullName evidence="1">Uncharacterized protein</fullName>
    </submittedName>
</protein>
<dbReference type="InterPro" id="IPR038390">
    <property type="entry name" value="Metal_Tscrpt_repr_sf"/>
</dbReference>